<dbReference type="PROSITE" id="PS51257">
    <property type="entry name" value="PROKAR_LIPOPROTEIN"/>
    <property type="match status" value="1"/>
</dbReference>
<dbReference type="InterPro" id="IPR018391">
    <property type="entry name" value="PQQ_b-propeller_rpt"/>
</dbReference>
<dbReference type="PANTHER" id="PTHR34512:SF30">
    <property type="entry name" value="OUTER MEMBRANE PROTEIN ASSEMBLY FACTOR BAMB"/>
    <property type="match status" value="1"/>
</dbReference>
<evidence type="ECO:0000313" key="3">
    <source>
        <dbReference type="Proteomes" id="UP000315540"/>
    </source>
</evidence>
<protein>
    <recommendedName>
        <fullName evidence="1">Pyrrolo-quinoline quinone repeat domain-containing protein</fullName>
    </recommendedName>
</protein>
<keyword evidence="3" id="KW-1185">Reference proteome</keyword>
<feature type="domain" description="Pyrrolo-quinoline quinone repeat" evidence="1">
    <location>
        <begin position="175"/>
        <end position="390"/>
    </location>
</feature>
<dbReference type="Gene3D" id="2.130.10.10">
    <property type="entry name" value="YVTN repeat-like/Quinoprotein amine dehydrogenase"/>
    <property type="match status" value="2"/>
</dbReference>
<name>A0A504J715_9FLAO</name>
<organism evidence="2 3">
    <name type="scientific">Aquimarina algicola</name>
    <dbReference type="NCBI Taxonomy" id="2589995"/>
    <lineage>
        <taxon>Bacteria</taxon>
        <taxon>Pseudomonadati</taxon>
        <taxon>Bacteroidota</taxon>
        <taxon>Flavobacteriia</taxon>
        <taxon>Flavobacteriales</taxon>
        <taxon>Flavobacteriaceae</taxon>
        <taxon>Aquimarina</taxon>
    </lineage>
</organism>
<dbReference type="InterPro" id="IPR015943">
    <property type="entry name" value="WD40/YVTN_repeat-like_dom_sf"/>
</dbReference>
<dbReference type="AlphaFoldDB" id="A0A504J715"/>
<dbReference type="PANTHER" id="PTHR34512">
    <property type="entry name" value="CELL SURFACE PROTEIN"/>
    <property type="match status" value="1"/>
</dbReference>
<reference evidence="2 3" key="1">
    <citation type="submission" date="2019-06" db="EMBL/GenBank/DDBJ databases">
        <authorList>
            <person name="Meng X."/>
        </authorList>
    </citation>
    <scope>NUCLEOTIDE SEQUENCE [LARGE SCALE GENOMIC DNA]</scope>
    <source>
        <strain evidence="2 3">M625</strain>
    </source>
</reference>
<dbReference type="RefSeq" id="WP_140596299.1">
    <property type="nucleotide sequence ID" value="NZ_VFWZ01000008.1"/>
</dbReference>
<dbReference type="SMART" id="SM00564">
    <property type="entry name" value="PQQ"/>
    <property type="match status" value="6"/>
</dbReference>
<dbReference type="InterPro" id="IPR002372">
    <property type="entry name" value="PQQ_rpt_dom"/>
</dbReference>
<dbReference type="Pfam" id="PF13360">
    <property type="entry name" value="PQQ_2"/>
    <property type="match status" value="1"/>
</dbReference>
<dbReference type="InterPro" id="IPR011047">
    <property type="entry name" value="Quinoprotein_ADH-like_sf"/>
</dbReference>
<sequence length="429" mass="47877">MKNMLPTLIKLVFRIKIYVFSFLTFISVSCNSVKWHTFQANNQRTGFVDRPEVRTPEIKWKTYIGIQGYLNNTIINSGDVYVGSSGNTHNQPDSLDGIYSIKKSTGKINWHFKTLTDANGVAFSKNKIYATSDDGYLRCISAGDGKEIWSIQREGELYSQPLVINNSVIIGDATGVILIIDINSGKIIKENKVASSNVRGGLSSDGENIYATFVEGVIACLDKNGNLKWKVKGEFNDQFGEDFYGIYASPTIYDNNLIVPFIRSTYYDTPAVYAYNKTNGELVWRATDNSGDTSGNVRSSVAIANGYIYYGSTYSNTLTRLNLADGILVNEYPMGKPTHPHWPSPVIANNMLYLGRHDGSFNAFDIKSNTLIWQLFIGDHNNTKQPKNKHTDWWNPQNGSVYATPSIDVDGTIYVGSGEGWLFAIRNKE</sequence>
<gene>
    <name evidence="2" type="ORF">FHK87_20905</name>
</gene>
<dbReference type="OrthoDB" id="7012117at2"/>
<dbReference type="Proteomes" id="UP000315540">
    <property type="component" value="Unassembled WGS sequence"/>
</dbReference>
<dbReference type="EMBL" id="VFWZ01000008">
    <property type="protein sequence ID" value="TPN82889.1"/>
    <property type="molecule type" value="Genomic_DNA"/>
</dbReference>
<proteinExistence type="predicted"/>
<comment type="caution">
    <text evidence="2">The sequence shown here is derived from an EMBL/GenBank/DDBJ whole genome shotgun (WGS) entry which is preliminary data.</text>
</comment>
<accession>A0A504J715</accession>
<evidence type="ECO:0000313" key="2">
    <source>
        <dbReference type="EMBL" id="TPN82889.1"/>
    </source>
</evidence>
<evidence type="ECO:0000259" key="1">
    <source>
        <dbReference type="Pfam" id="PF13360"/>
    </source>
</evidence>
<dbReference type="SUPFAM" id="SSF50998">
    <property type="entry name" value="Quinoprotein alcohol dehydrogenase-like"/>
    <property type="match status" value="2"/>
</dbReference>